<sequence>MIFMRMKKTRLRRKRGTISFSQFAPN</sequence>
<accession>A0A7R8ZIB0</accession>
<evidence type="ECO:0000313" key="1">
    <source>
        <dbReference type="EMBL" id="CAD7207321.1"/>
    </source>
</evidence>
<dbReference type="EMBL" id="OA597994">
    <property type="protein sequence ID" value="CAD7207321.1"/>
    <property type="molecule type" value="Genomic_DNA"/>
</dbReference>
<organism evidence="1">
    <name type="scientific">Timema douglasi</name>
    <name type="common">Walking stick</name>
    <dbReference type="NCBI Taxonomy" id="61478"/>
    <lineage>
        <taxon>Eukaryota</taxon>
        <taxon>Metazoa</taxon>
        <taxon>Ecdysozoa</taxon>
        <taxon>Arthropoda</taxon>
        <taxon>Hexapoda</taxon>
        <taxon>Insecta</taxon>
        <taxon>Pterygota</taxon>
        <taxon>Neoptera</taxon>
        <taxon>Polyneoptera</taxon>
        <taxon>Phasmatodea</taxon>
        <taxon>Timematodea</taxon>
        <taxon>Timematoidea</taxon>
        <taxon>Timematidae</taxon>
        <taxon>Timema</taxon>
    </lineage>
</organism>
<name>A0A7R8ZIB0_TIMDO</name>
<gene>
    <name evidence="1" type="ORF">TDIB3V08_LOCUS13469</name>
</gene>
<protein>
    <submittedName>
        <fullName evidence="1">Uncharacterized protein</fullName>
    </submittedName>
</protein>
<reference evidence="1" key="1">
    <citation type="submission" date="2020-11" db="EMBL/GenBank/DDBJ databases">
        <authorList>
            <person name="Tran Van P."/>
        </authorList>
    </citation>
    <scope>NUCLEOTIDE SEQUENCE</scope>
</reference>
<proteinExistence type="predicted"/>
<dbReference type="AlphaFoldDB" id="A0A7R8ZIB0"/>